<dbReference type="EMBL" id="CASHTH010001820">
    <property type="protein sequence ID" value="CAI8020332.1"/>
    <property type="molecule type" value="Genomic_DNA"/>
</dbReference>
<dbReference type="Proteomes" id="UP001174909">
    <property type="component" value="Unassembled WGS sequence"/>
</dbReference>
<evidence type="ECO:0000313" key="1">
    <source>
        <dbReference type="EMBL" id="CAI8020332.1"/>
    </source>
</evidence>
<dbReference type="AlphaFoldDB" id="A0AA35S097"/>
<proteinExistence type="predicted"/>
<keyword evidence="2" id="KW-1185">Reference proteome</keyword>
<organism evidence="1 2">
    <name type="scientific">Geodia barretti</name>
    <name type="common">Barrett's horny sponge</name>
    <dbReference type="NCBI Taxonomy" id="519541"/>
    <lineage>
        <taxon>Eukaryota</taxon>
        <taxon>Metazoa</taxon>
        <taxon>Porifera</taxon>
        <taxon>Demospongiae</taxon>
        <taxon>Heteroscleromorpha</taxon>
        <taxon>Tetractinellida</taxon>
        <taxon>Astrophorina</taxon>
        <taxon>Geodiidae</taxon>
        <taxon>Geodia</taxon>
    </lineage>
</organism>
<feature type="non-terminal residue" evidence="1">
    <location>
        <position position="1"/>
    </location>
</feature>
<name>A0AA35S097_GEOBA</name>
<evidence type="ECO:0000313" key="2">
    <source>
        <dbReference type="Proteomes" id="UP001174909"/>
    </source>
</evidence>
<reference evidence="1" key="1">
    <citation type="submission" date="2023-03" db="EMBL/GenBank/DDBJ databases">
        <authorList>
            <person name="Steffen K."/>
            <person name="Cardenas P."/>
        </authorList>
    </citation>
    <scope>NUCLEOTIDE SEQUENCE</scope>
</reference>
<protein>
    <submittedName>
        <fullName evidence="1">Uncharacterized protein</fullName>
    </submittedName>
</protein>
<comment type="caution">
    <text evidence="1">The sequence shown here is derived from an EMBL/GenBank/DDBJ whole genome shotgun (WGS) entry which is preliminary data.</text>
</comment>
<sequence>ICCSSVLQKLSAYHIHQISVLASCTCELQPLDLSVNDEFKAVMKEHFSRWYADEIKTALDQGASLDKVKIDLKASLIKPLHGNWLI</sequence>
<feature type="non-terminal residue" evidence="1">
    <location>
        <position position="86"/>
    </location>
</feature>
<gene>
    <name evidence="1" type="ORF">GBAR_LOCUS12164</name>
</gene>
<accession>A0AA35S097</accession>